<dbReference type="InterPro" id="IPR036249">
    <property type="entry name" value="Thioredoxin-like_sf"/>
</dbReference>
<name>A0ABP7W954_9SPHI</name>
<dbReference type="Pfam" id="PF00578">
    <property type="entry name" value="AhpC-TSA"/>
    <property type="match status" value="1"/>
</dbReference>
<evidence type="ECO:0000259" key="1">
    <source>
        <dbReference type="Pfam" id="PF00578"/>
    </source>
</evidence>
<dbReference type="RefSeq" id="WP_345100167.1">
    <property type="nucleotide sequence ID" value="NZ_BAABCV010000001.1"/>
</dbReference>
<dbReference type="EMBL" id="BAABCV010000001">
    <property type="protein sequence ID" value="GAA4083828.1"/>
    <property type="molecule type" value="Genomic_DNA"/>
</dbReference>
<protein>
    <recommendedName>
        <fullName evidence="1">Alkyl hydroperoxide reductase subunit C/ Thiol specific antioxidant domain-containing protein</fullName>
    </recommendedName>
</protein>
<evidence type="ECO:0000313" key="2">
    <source>
        <dbReference type="EMBL" id="GAA4083828.1"/>
    </source>
</evidence>
<sequence>MLSTINKYPFFDLSEVILENEFNPKTYQRLKPVKTGNLIPDINLVTDFQRWKNFYNGAPANGPISLKHLYGKPLTIAFYSTHWGNRGIELLKRLSAIQNEIKANGGNLLVLTDDTNDEQLARITWEHSLSLNFYHDIANKIAGKFRIYSEKHPTWNTYSGIDANIPLLAIYVIDTDRHIAYHYIDHDLESNFWPDDIIAAVYESSLAGVRKKSA</sequence>
<gene>
    <name evidence="2" type="ORF">GCM10022392_00610</name>
</gene>
<reference evidence="3" key="1">
    <citation type="journal article" date="2019" name="Int. J. Syst. Evol. Microbiol.">
        <title>The Global Catalogue of Microorganisms (GCM) 10K type strain sequencing project: providing services to taxonomists for standard genome sequencing and annotation.</title>
        <authorList>
            <consortium name="The Broad Institute Genomics Platform"/>
            <consortium name="The Broad Institute Genome Sequencing Center for Infectious Disease"/>
            <person name="Wu L."/>
            <person name="Ma J."/>
        </authorList>
    </citation>
    <scope>NUCLEOTIDE SEQUENCE [LARGE SCALE GENOMIC DNA]</scope>
    <source>
        <strain evidence="3">JCM 17085</strain>
    </source>
</reference>
<dbReference type="Proteomes" id="UP001500841">
    <property type="component" value="Unassembled WGS sequence"/>
</dbReference>
<dbReference type="SUPFAM" id="SSF52833">
    <property type="entry name" value="Thioredoxin-like"/>
    <property type="match status" value="1"/>
</dbReference>
<proteinExistence type="predicted"/>
<feature type="domain" description="Alkyl hydroperoxide reductase subunit C/ Thiol specific antioxidant" evidence="1">
    <location>
        <begin position="60"/>
        <end position="181"/>
    </location>
</feature>
<comment type="caution">
    <text evidence="2">The sequence shown here is derived from an EMBL/GenBank/DDBJ whole genome shotgun (WGS) entry which is preliminary data.</text>
</comment>
<dbReference type="Gene3D" id="3.40.30.10">
    <property type="entry name" value="Glutaredoxin"/>
    <property type="match status" value="1"/>
</dbReference>
<keyword evidence="3" id="KW-1185">Reference proteome</keyword>
<accession>A0ABP7W954</accession>
<evidence type="ECO:0000313" key="3">
    <source>
        <dbReference type="Proteomes" id="UP001500841"/>
    </source>
</evidence>
<organism evidence="2 3">
    <name type="scientific">Mucilaginibacter panaciglaebae</name>
    <dbReference type="NCBI Taxonomy" id="502331"/>
    <lineage>
        <taxon>Bacteria</taxon>
        <taxon>Pseudomonadati</taxon>
        <taxon>Bacteroidota</taxon>
        <taxon>Sphingobacteriia</taxon>
        <taxon>Sphingobacteriales</taxon>
        <taxon>Sphingobacteriaceae</taxon>
        <taxon>Mucilaginibacter</taxon>
    </lineage>
</organism>
<dbReference type="InterPro" id="IPR000866">
    <property type="entry name" value="AhpC/TSA"/>
</dbReference>